<evidence type="ECO:0000313" key="2">
    <source>
        <dbReference type="Proteomes" id="UP000887013"/>
    </source>
</evidence>
<comment type="caution">
    <text evidence="1">The sequence shown here is derived from an EMBL/GenBank/DDBJ whole genome shotgun (WGS) entry which is preliminary data.</text>
</comment>
<accession>A0A8X6MZD5</accession>
<protein>
    <submittedName>
        <fullName evidence="1">Uncharacterized protein</fullName>
    </submittedName>
</protein>
<keyword evidence="2" id="KW-1185">Reference proteome</keyword>
<dbReference type="EMBL" id="BMAW01003913">
    <property type="protein sequence ID" value="GFS86053.1"/>
    <property type="molecule type" value="Genomic_DNA"/>
</dbReference>
<evidence type="ECO:0000313" key="1">
    <source>
        <dbReference type="EMBL" id="GFS86053.1"/>
    </source>
</evidence>
<proteinExistence type="predicted"/>
<organism evidence="1 2">
    <name type="scientific">Nephila pilipes</name>
    <name type="common">Giant wood spider</name>
    <name type="synonym">Nephila maculata</name>
    <dbReference type="NCBI Taxonomy" id="299642"/>
    <lineage>
        <taxon>Eukaryota</taxon>
        <taxon>Metazoa</taxon>
        <taxon>Ecdysozoa</taxon>
        <taxon>Arthropoda</taxon>
        <taxon>Chelicerata</taxon>
        <taxon>Arachnida</taxon>
        <taxon>Araneae</taxon>
        <taxon>Araneomorphae</taxon>
        <taxon>Entelegynae</taxon>
        <taxon>Araneoidea</taxon>
        <taxon>Nephilidae</taxon>
        <taxon>Nephila</taxon>
    </lineage>
</organism>
<dbReference type="Proteomes" id="UP000887013">
    <property type="component" value="Unassembled WGS sequence"/>
</dbReference>
<name>A0A8X6MZD5_NEPPI</name>
<dbReference type="AlphaFoldDB" id="A0A8X6MZD5"/>
<gene>
    <name evidence="1" type="ORF">NPIL_277721</name>
</gene>
<reference evidence="1" key="1">
    <citation type="submission" date="2020-08" db="EMBL/GenBank/DDBJ databases">
        <title>Multicomponent nature underlies the extraordinary mechanical properties of spider dragline silk.</title>
        <authorList>
            <person name="Kono N."/>
            <person name="Nakamura H."/>
            <person name="Mori M."/>
            <person name="Yoshida Y."/>
            <person name="Ohtoshi R."/>
            <person name="Malay A.D."/>
            <person name="Moran D.A.P."/>
            <person name="Tomita M."/>
            <person name="Numata K."/>
            <person name="Arakawa K."/>
        </authorList>
    </citation>
    <scope>NUCLEOTIDE SEQUENCE</scope>
</reference>
<sequence>MSMVDAANIPLILEDGEKGFLRAPVQRSVPQNPKTVFCSPECCMMGVEFLAKRASESPSGENPNFKQLSSHFRSDLFVCATCSLKLSIEESTGRDQSWVQS</sequence>